<accession>A0ABP0BGZ4</accession>
<sequence length="277" mass="28222">MGISARLFAGFAAAAGVVQLANAEVIARNGSPGCNHNNCLRAVIASAYTTRSGLADCNSYLLTTISLPTSTVTDCVTVTDSITLPSLTISTEVIDATETSTVMISTTTTTPTTTNLVVKTTTVKTTTDTTTFKTSTKTTTVKGGGPWRRDDGGGGGQSTLTIVPSNIPTYASACSPLSAAYTSACLCVGATASTTTIAPVKTVTSTVRVCSTFYTPATSTVTQTSTVTTDLTTLNVATLTSTSVKTVSLTSTQTTVFTSTATVTKTVTVTVTNKGGY</sequence>
<dbReference type="Proteomes" id="UP001642406">
    <property type="component" value="Unassembled WGS sequence"/>
</dbReference>
<gene>
    <name evidence="3" type="ORF">SBRCBS47491_003620</name>
</gene>
<evidence type="ECO:0000313" key="4">
    <source>
        <dbReference type="Proteomes" id="UP001642406"/>
    </source>
</evidence>
<feature type="signal peptide" evidence="2">
    <location>
        <begin position="1"/>
        <end position="23"/>
    </location>
</feature>
<organism evidence="3 4">
    <name type="scientific">Sporothrix bragantina</name>
    <dbReference type="NCBI Taxonomy" id="671064"/>
    <lineage>
        <taxon>Eukaryota</taxon>
        <taxon>Fungi</taxon>
        <taxon>Dikarya</taxon>
        <taxon>Ascomycota</taxon>
        <taxon>Pezizomycotina</taxon>
        <taxon>Sordariomycetes</taxon>
        <taxon>Sordariomycetidae</taxon>
        <taxon>Ophiostomatales</taxon>
        <taxon>Ophiostomataceae</taxon>
        <taxon>Sporothrix</taxon>
    </lineage>
</organism>
<name>A0ABP0BGZ4_9PEZI</name>
<keyword evidence="4" id="KW-1185">Reference proteome</keyword>
<keyword evidence="2" id="KW-0732">Signal</keyword>
<dbReference type="EMBL" id="CAWUHC010000025">
    <property type="protein sequence ID" value="CAK7218777.1"/>
    <property type="molecule type" value="Genomic_DNA"/>
</dbReference>
<proteinExistence type="predicted"/>
<comment type="caution">
    <text evidence="3">The sequence shown here is derived from an EMBL/GenBank/DDBJ whole genome shotgun (WGS) entry which is preliminary data.</text>
</comment>
<evidence type="ECO:0000313" key="3">
    <source>
        <dbReference type="EMBL" id="CAK7218777.1"/>
    </source>
</evidence>
<reference evidence="3 4" key="1">
    <citation type="submission" date="2024-01" db="EMBL/GenBank/DDBJ databases">
        <authorList>
            <person name="Allen C."/>
            <person name="Tagirdzhanova G."/>
        </authorList>
    </citation>
    <scope>NUCLEOTIDE SEQUENCE [LARGE SCALE GENOMIC DNA]</scope>
</reference>
<feature type="region of interest" description="Disordered" evidence="1">
    <location>
        <begin position="135"/>
        <end position="156"/>
    </location>
</feature>
<evidence type="ECO:0000256" key="1">
    <source>
        <dbReference type="SAM" id="MobiDB-lite"/>
    </source>
</evidence>
<evidence type="ECO:0000256" key="2">
    <source>
        <dbReference type="SAM" id="SignalP"/>
    </source>
</evidence>
<feature type="chain" id="PRO_5046616676" evidence="2">
    <location>
        <begin position="24"/>
        <end position="277"/>
    </location>
</feature>
<protein>
    <submittedName>
        <fullName evidence="3">Uncharacterized protein</fullName>
    </submittedName>
</protein>